<gene>
    <name evidence="1" type="ORF">J5227_08430</name>
</gene>
<dbReference type="RefSeq" id="WP_208556270.1">
    <property type="nucleotide sequence ID" value="NZ_JAGFPW010000005.1"/>
</dbReference>
<dbReference type="InterPro" id="IPR041025">
    <property type="entry name" value="HNH_repeat"/>
</dbReference>
<sequence length="890" mass="100947">MAEKYTNEDLIEILQQKAKKLGRSPKAKEVKQWATIIKHFGSFNRGLEAAGLTPGKVRGYTEEELIEVLQCKAKELGRTPKSNEVKQFQVIVRHFGSFNKGLEAAGLAFNRERSRSNPYTKEELIKILQSRAKELGRTPTQREVKQAGIIQKHFGSFNKGLEAAELPTNKKDQTEEELIEYLQQKAKELGRPPQGNEIKHTGAIINCFGSFNKGLEAAGLTPGRRKKYSKEQLIEILQQKSKELGRSPMQKEIKQFGAIKRNFGSFNKALKAAGLTPNIEHSRTRINPYTKEELIEILQHALLAAGLTPNKRGKKGKTNTDQELIKILQQKAIELGRTPKAVEVNRLNSIVKYFGSFTKGLIAAGLIPNKRGKERTYTREDLVDILRRKAEELERTPKFKEVSQRTVIVKHFGSYNKGLKAAGLNPNRKRSKNEYTKEELIEILQKRAKELGRTPKVKEVTQIGSIMKHFGGFNKGLEAAGLKILQSKKQYTKEELIAILQQKAKELGRAPKETEISQRSSISRHFGSFKKGLKAAGLVPNLNKKYTEKELISIIQQRYKELGRTPKAKEIKQYKSILNLFGSYKKALKAAGLKPNTKRSKNRYTKEELIEILQKRYKELGRMPKTIEVAEYQTILNHFGSFNAGLEAAGLAPNTTRKRTYTESDLIEILQKKAKELGRPPKQREVKQWTTIRNHFGSFNKGLEAAGLAPNKMRIKTYTEKELIEVLQQKAKELGRIPKAREIKQWATIRNRFGSFHKGLEVAGLIPNKKQPYTEEGLIEILRQKANELGRAPKAKEVKQKAIIIKYFGSFNAGLKAAGLTPNQTRRKKYTDEDLIKILQQKEKELGRPPKTREVEQWATIINHFGSFDKALEAAGLTPNKKTSKQSPKI</sequence>
<comment type="caution">
    <text evidence="1">The sequence shown here is derived from an EMBL/GenBank/DDBJ whole genome shotgun (WGS) entry which is preliminary data.</text>
</comment>
<proteinExistence type="predicted"/>
<evidence type="ECO:0000313" key="1">
    <source>
        <dbReference type="EMBL" id="MBO3794335.1"/>
    </source>
</evidence>
<reference evidence="1" key="1">
    <citation type="submission" date="2021-03" db="EMBL/GenBank/DDBJ databases">
        <title>Isolation of Bacillus subtilis from fermented food sample.</title>
        <authorList>
            <person name="Lakshmanan V."/>
            <person name="Athira K."/>
            <person name="Rajagopal K."/>
        </authorList>
    </citation>
    <scope>NUCLEOTIDE SEQUENCE</scope>
    <source>
        <strain evidence="1">S1</strain>
    </source>
</reference>
<dbReference type="EMBL" id="JAGFPW010000005">
    <property type="protein sequence ID" value="MBO3794335.1"/>
    <property type="molecule type" value="Genomic_DNA"/>
</dbReference>
<organism evidence="1 2">
    <name type="scientific">Bacillus subtilis</name>
    <dbReference type="NCBI Taxonomy" id="1423"/>
    <lineage>
        <taxon>Bacteria</taxon>
        <taxon>Bacillati</taxon>
        <taxon>Bacillota</taxon>
        <taxon>Bacilli</taxon>
        <taxon>Bacillales</taxon>
        <taxon>Bacillaceae</taxon>
        <taxon>Bacillus</taxon>
    </lineage>
</organism>
<evidence type="ECO:0000313" key="2">
    <source>
        <dbReference type="Proteomes" id="UP000665181"/>
    </source>
</evidence>
<dbReference type="Proteomes" id="UP000665181">
    <property type="component" value="Unassembled WGS sequence"/>
</dbReference>
<dbReference type="Pfam" id="PF18780">
    <property type="entry name" value="HNH_repeat"/>
    <property type="match status" value="15"/>
</dbReference>
<protein>
    <submittedName>
        <fullName evidence="1">Uncharacterized protein</fullName>
    </submittedName>
</protein>
<name>A0A8I1WFS0_BACIU</name>
<accession>A0A8I1WFS0</accession>
<dbReference type="AlphaFoldDB" id="A0A8I1WFS0"/>